<gene>
    <name evidence="2" type="ORF">G2W53_041300</name>
</gene>
<dbReference type="AlphaFoldDB" id="A0A834W2S1"/>
<proteinExistence type="predicted"/>
<dbReference type="EMBL" id="JAAIUW010000013">
    <property type="protein sequence ID" value="KAF7802189.1"/>
    <property type="molecule type" value="Genomic_DNA"/>
</dbReference>
<protein>
    <submittedName>
        <fullName evidence="2">Uncharacterized protein</fullName>
    </submittedName>
</protein>
<feature type="region of interest" description="Disordered" evidence="1">
    <location>
        <begin position="1"/>
        <end position="27"/>
    </location>
</feature>
<reference evidence="2" key="1">
    <citation type="submission" date="2020-09" db="EMBL/GenBank/DDBJ databases">
        <title>Genome-Enabled Discovery of Anthraquinone Biosynthesis in Senna tora.</title>
        <authorList>
            <person name="Kang S.-H."/>
            <person name="Pandey R.P."/>
            <person name="Lee C.-M."/>
            <person name="Sim J.-S."/>
            <person name="Jeong J.-T."/>
            <person name="Choi B.-S."/>
            <person name="Jung M."/>
            <person name="Ginzburg D."/>
            <person name="Zhao K."/>
            <person name="Won S.Y."/>
            <person name="Oh T.-J."/>
            <person name="Yu Y."/>
            <person name="Kim N.-H."/>
            <person name="Lee O.R."/>
            <person name="Lee T.-H."/>
            <person name="Bashyal P."/>
            <person name="Kim T.-S."/>
            <person name="Lee W.-H."/>
            <person name="Kawkins C."/>
            <person name="Kim C.-K."/>
            <person name="Kim J.S."/>
            <person name="Ahn B.O."/>
            <person name="Rhee S.Y."/>
            <person name="Sohng J.K."/>
        </authorList>
    </citation>
    <scope>NUCLEOTIDE SEQUENCE</scope>
    <source>
        <tissue evidence="2">Leaf</tissue>
    </source>
</reference>
<dbReference type="Proteomes" id="UP000634136">
    <property type="component" value="Unassembled WGS sequence"/>
</dbReference>
<keyword evidence="3" id="KW-1185">Reference proteome</keyword>
<evidence type="ECO:0000256" key="1">
    <source>
        <dbReference type="SAM" id="MobiDB-lite"/>
    </source>
</evidence>
<organism evidence="2 3">
    <name type="scientific">Senna tora</name>
    <dbReference type="NCBI Taxonomy" id="362788"/>
    <lineage>
        <taxon>Eukaryota</taxon>
        <taxon>Viridiplantae</taxon>
        <taxon>Streptophyta</taxon>
        <taxon>Embryophyta</taxon>
        <taxon>Tracheophyta</taxon>
        <taxon>Spermatophyta</taxon>
        <taxon>Magnoliopsida</taxon>
        <taxon>eudicotyledons</taxon>
        <taxon>Gunneridae</taxon>
        <taxon>Pentapetalae</taxon>
        <taxon>rosids</taxon>
        <taxon>fabids</taxon>
        <taxon>Fabales</taxon>
        <taxon>Fabaceae</taxon>
        <taxon>Caesalpinioideae</taxon>
        <taxon>Cassia clade</taxon>
        <taxon>Senna</taxon>
    </lineage>
</organism>
<sequence length="27" mass="3206">MERLSHLQKVRHTEPGSMAKRKKKKNS</sequence>
<accession>A0A834W2S1</accession>
<name>A0A834W2S1_9FABA</name>
<feature type="compositionally biased region" description="Basic residues" evidence="1">
    <location>
        <begin position="1"/>
        <end position="10"/>
    </location>
</feature>
<comment type="caution">
    <text evidence="2">The sequence shown here is derived from an EMBL/GenBank/DDBJ whole genome shotgun (WGS) entry which is preliminary data.</text>
</comment>
<evidence type="ECO:0000313" key="3">
    <source>
        <dbReference type="Proteomes" id="UP000634136"/>
    </source>
</evidence>
<evidence type="ECO:0000313" key="2">
    <source>
        <dbReference type="EMBL" id="KAF7802189.1"/>
    </source>
</evidence>